<accession>A0A0V0GL63</accession>
<organism evidence="1">
    <name type="scientific">Solanum chacoense</name>
    <name type="common">Chaco potato</name>
    <dbReference type="NCBI Taxonomy" id="4108"/>
    <lineage>
        <taxon>Eukaryota</taxon>
        <taxon>Viridiplantae</taxon>
        <taxon>Streptophyta</taxon>
        <taxon>Embryophyta</taxon>
        <taxon>Tracheophyta</taxon>
        <taxon>Spermatophyta</taxon>
        <taxon>Magnoliopsida</taxon>
        <taxon>eudicotyledons</taxon>
        <taxon>Gunneridae</taxon>
        <taxon>Pentapetalae</taxon>
        <taxon>asterids</taxon>
        <taxon>lamiids</taxon>
        <taxon>Solanales</taxon>
        <taxon>Solanaceae</taxon>
        <taxon>Solanoideae</taxon>
        <taxon>Solaneae</taxon>
        <taxon>Solanum</taxon>
    </lineage>
</organism>
<sequence length="100" mass="11529">MCSYRAWSASPNLGLTHNLVIVTLIVLLHQTQTSGYWKPNLVYSFHKAISFIRVLTTGFYLDTFIYSSSENLVNKHAHFIMSIIWTSPLETKKLQSNCYQ</sequence>
<dbReference type="EMBL" id="GEDG01036032">
    <property type="protein sequence ID" value="JAP08917.1"/>
    <property type="molecule type" value="Transcribed_RNA"/>
</dbReference>
<reference evidence="1" key="1">
    <citation type="submission" date="2015-12" db="EMBL/GenBank/DDBJ databases">
        <title>Gene expression during late stages of embryo sac development: a critical building block for successful pollen-pistil interactions.</title>
        <authorList>
            <person name="Liu Y."/>
            <person name="Joly V."/>
            <person name="Sabar M."/>
            <person name="Matton D.P."/>
        </authorList>
    </citation>
    <scope>NUCLEOTIDE SEQUENCE</scope>
</reference>
<evidence type="ECO:0000313" key="1">
    <source>
        <dbReference type="EMBL" id="JAP08917.1"/>
    </source>
</evidence>
<protein>
    <submittedName>
        <fullName evidence="1">Putative ovule protein</fullName>
    </submittedName>
</protein>
<dbReference type="AlphaFoldDB" id="A0A0V0GL63"/>
<proteinExistence type="predicted"/>
<name>A0A0V0GL63_SOLCH</name>